<dbReference type="InterPro" id="IPR010723">
    <property type="entry name" value="HemN_C"/>
</dbReference>
<keyword evidence="12" id="KW-1185">Reference proteome</keyword>
<evidence type="ECO:0000256" key="2">
    <source>
        <dbReference type="ARBA" id="ARBA00017228"/>
    </source>
</evidence>
<evidence type="ECO:0000256" key="5">
    <source>
        <dbReference type="ARBA" id="ARBA00022723"/>
    </source>
</evidence>
<dbReference type="InterPro" id="IPR034505">
    <property type="entry name" value="Coproporphyrinogen-III_oxidase"/>
</dbReference>
<comment type="subcellular location">
    <subcellularLocation>
        <location evidence="9">Cytoplasm</location>
    </subcellularLocation>
</comment>
<evidence type="ECO:0000256" key="3">
    <source>
        <dbReference type="ARBA" id="ARBA00022617"/>
    </source>
</evidence>
<dbReference type="SFLD" id="SFLDF00562">
    <property type="entry name" value="HemN-like__clustered_with_heat"/>
    <property type="match status" value="1"/>
</dbReference>
<keyword evidence="7 9" id="KW-0411">Iron-sulfur</keyword>
<dbReference type="InterPro" id="IPR004559">
    <property type="entry name" value="HemW-like"/>
</dbReference>
<dbReference type="SFLD" id="SFLDS00029">
    <property type="entry name" value="Radical_SAM"/>
    <property type="match status" value="1"/>
</dbReference>
<dbReference type="GO" id="GO:0051539">
    <property type="term" value="F:4 iron, 4 sulfur cluster binding"/>
    <property type="evidence" value="ECO:0007669"/>
    <property type="project" value="UniProtKB-UniRule"/>
</dbReference>
<dbReference type="RefSeq" id="WP_114621890.1">
    <property type="nucleotide sequence ID" value="NZ_QQNA01000009.1"/>
</dbReference>
<reference evidence="11 12" key="1">
    <citation type="submission" date="2018-07" db="EMBL/GenBank/DDBJ databases">
        <title>Streptomyces species from bats.</title>
        <authorList>
            <person name="Dunlap C."/>
        </authorList>
    </citation>
    <scope>NUCLEOTIDE SEQUENCE [LARGE SCALE GENOMIC DNA]</scope>
    <source>
        <strain evidence="11 12">AC230</strain>
    </source>
</reference>
<dbReference type="SMART" id="SM00729">
    <property type="entry name" value="Elp3"/>
    <property type="match status" value="1"/>
</dbReference>
<dbReference type="Pfam" id="PF06969">
    <property type="entry name" value="HemN_C"/>
    <property type="match status" value="1"/>
</dbReference>
<dbReference type="SFLD" id="SFLDG01082">
    <property type="entry name" value="B12-binding_domain_containing"/>
    <property type="match status" value="1"/>
</dbReference>
<dbReference type="GO" id="GO:0046872">
    <property type="term" value="F:metal ion binding"/>
    <property type="evidence" value="ECO:0007669"/>
    <property type="project" value="UniProtKB-UniRule"/>
</dbReference>
<dbReference type="CDD" id="cd01335">
    <property type="entry name" value="Radical_SAM"/>
    <property type="match status" value="1"/>
</dbReference>
<keyword evidence="9" id="KW-0963">Cytoplasm</keyword>
<dbReference type="Gene3D" id="3.20.20.70">
    <property type="entry name" value="Aldolase class I"/>
    <property type="match status" value="1"/>
</dbReference>
<keyword evidence="3 9" id="KW-0349">Heme</keyword>
<dbReference type="InterPro" id="IPR006638">
    <property type="entry name" value="Elp3/MiaA/NifB-like_rSAM"/>
</dbReference>
<keyword evidence="8 9" id="KW-0143">Chaperone</keyword>
<dbReference type="NCBIfam" id="TIGR00539">
    <property type="entry name" value="hemN_rel"/>
    <property type="match status" value="1"/>
</dbReference>
<protein>
    <recommendedName>
        <fullName evidence="2 9">Heme chaperone HemW</fullName>
    </recommendedName>
</protein>
<evidence type="ECO:0000259" key="10">
    <source>
        <dbReference type="PROSITE" id="PS51918"/>
    </source>
</evidence>
<dbReference type="PANTHER" id="PTHR13932:SF5">
    <property type="entry name" value="RADICAL S-ADENOSYL METHIONINE DOMAIN-CONTAINING PROTEIN 1, MITOCHONDRIAL"/>
    <property type="match status" value="1"/>
</dbReference>
<dbReference type="PANTHER" id="PTHR13932">
    <property type="entry name" value="COPROPORPHYRINIGEN III OXIDASE"/>
    <property type="match status" value="1"/>
</dbReference>
<dbReference type="OrthoDB" id="9808022at2"/>
<sequence>MTETELEEIERDYVRWYPARIAAMDPAGAWSRPTMGLYAHIPFCAHRCHFCKYKVKVGDDLHDEMDEFLDAMENEIRTVRQRGQVAGRPLDVVFIGGGTPSLLAPRQLRRLLDRITSSFEFTDDCEFSMEWSPASLSGEKLKLFREAGGNRLSIGVQSFNDDVLKEIGRDHTAAEAREALRLAHEAGLDNINLDLIYRLPGQSVADVRRSVRDALACDPAHVSFYPLWIRENTVLWSRLQKGELELPGEDIEREMFDAACEIFEENGYEHYNVFDFVRRSTPRCRYTELQWEDGEWVGVGPSAVTYMDGRHTINTYSIGDYVKRANADGAATAAGSVLSVHARMRRTMMFGLRMDPFDTERFRRQYGVGVDAVFGPELVRLVEGGLIRREGTLLRLTAEGVRKVNNIGKLFYEAPDDRQTLGLSRRGLPILEVDR</sequence>
<comment type="similarity">
    <text evidence="1">Belongs to the anaerobic coproporphyrinogen-III oxidase family. HemW subfamily.</text>
</comment>
<keyword evidence="5 9" id="KW-0479">Metal-binding</keyword>
<evidence type="ECO:0000256" key="1">
    <source>
        <dbReference type="ARBA" id="ARBA00006100"/>
    </source>
</evidence>
<accession>A0A370BDE8</accession>
<keyword evidence="6 9" id="KW-0408">Iron</keyword>
<organism evidence="11 12">
    <name type="scientific">Streptomyces corynorhini</name>
    <dbReference type="NCBI Taxonomy" id="2282652"/>
    <lineage>
        <taxon>Bacteria</taxon>
        <taxon>Bacillati</taxon>
        <taxon>Actinomycetota</taxon>
        <taxon>Actinomycetes</taxon>
        <taxon>Kitasatosporales</taxon>
        <taxon>Streptomycetaceae</taxon>
        <taxon>Streptomyces</taxon>
    </lineage>
</organism>
<evidence type="ECO:0000256" key="4">
    <source>
        <dbReference type="ARBA" id="ARBA00022691"/>
    </source>
</evidence>
<evidence type="ECO:0000256" key="6">
    <source>
        <dbReference type="ARBA" id="ARBA00023004"/>
    </source>
</evidence>
<gene>
    <name evidence="11" type="ORF">DVH02_01865</name>
</gene>
<dbReference type="Proteomes" id="UP000253741">
    <property type="component" value="Unassembled WGS sequence"/>
</dbReference>
<dbReference type="GO" id="GO:0006779">
    <property type="term" value="P:porphyrin-containing compound biosynthetic process"/>
    <property type="evidence" value="ECO:0007669"/>
    <property type="project" value="InterPro"/>
</dbReference>
<keyword evidence="9" id="KW-0004">4Fe-4S</keyword>
<name>A0A370BDE8_9ACTN</name>
<dbReference type="InterPro" id="IPR058240">
    <property type="entry name" value="rSAM_sf"/>
</dbReference>
<dbReference type="EMBL" id="QQNA01000009">
    <property type="protein sequence ID" value="RDG39807.1"/>
    <property type="molecule type" value="Genomic_DNA"/>
</dbReference>
<evidence type="ECO:0000256" key="9">
    <source>
        <dbReference type="RuleBase" id="RU364116"/>
    </source>
</evidence>
<comment type="function">
    <text evidence="9">Probably acts as a heme chaperone, transferring heme to an unknown acceptor. Binds one molecule of heme per monomer, possibly covalently. Binds 1 [4Fe-4S] cluster. The cluster is coordinated with 3 cysteines and an exchangeable S-adenosyl-L-methionine.</text>
</comment>
<dbReference type="InterPro" id="IPR007197">
    <property type="entry name" value="rSAM"/>
</dbReference>
<dbReference type="PROSITE" id="PS51918">
    <property type="entry name" value="RADICAL_SAM"/>
    <property type="match status" value="1"/>
</dbReference>
<evidence type="ECO:0000256" key="7">
    <source>
        <dbReference type="ARBA" id="ARBA00023014"/>
    </source>
</evidence>
<evidence type="ECO:0000313" key="12">
    <source>
        <dbReference type="Proteomes" id="UP000253741"/>
    </source>
</evidence>
<proteinExistence type="inferred from homology"/>
<dbReference type="AlphaFoldDB" id="A0A370BDE8"/>
<dbReference type="Pfam" id="PF04055">
    <property type="entry name" value="Radical_SAM"/>
    <property type="match status" value="1"/>
</dbReference>
<keyword evidence="4 9" id="KW-0949">S-adenosyl-L-methionine</keyword>
<dbReference type="GO" id="GO:0004109">
    <property type="term" value="F:coproporphyrinogen oxidase activity"/>
    <property type="evidence" value="ECO:0007669"/>
    <property type="project" value="InterPro"/>
</dbReference>
<feature type="domain" description="Radical SAM core" evidence="10">
    <location>
        <begin position="29"/>
        <end position="269"/>
    </location>
</feature>
<dbReference type="GO" id="GO:0005737">
    <property type="term" value="C:cytoplasm"/>
    <property type="evidence" value="ECO:0007669"/>
    <property type="project" value="UniProtKB-SubCell"/>
</dbReference>
<dbReference type="SUPFAM" id="SSF102114">
    <property type="entry name" value="Radical SAM enzymes"/>
    <property type="match status" value="1"/>
</dbReference>
<dbReference type="SFLD" id="SFLDG01065">
    <property type="entry name" value="anaerobic_coproporphyrinogen-I"/>
    <property type="match status" value="1"/>
</dbReference>
<comment type="caution">
    <text evidence="11">The sequence shown here is derived from an EMBL/GenBank/DDBJ whole genome shotgun (WGS) entry which is preliminary data.</text>
</comment>
<evidence type="ECO:0000256" key="8">
    <source>
        <dbReference type="ARBA" id="ARBA00023186"/>
    </source>
</evidence>
<dbReference type="InterPro" id="IPR013785">
    <property type="entry name" value="Aldolase_TIM"/>
</dbReference>
<evidence type="ECO:0000313" key="11">
    <source>
        <dbReference type="EMBL" id="RDG39807.1"/>
    </source>
</evidence>